<keyword evidence="9" id="KW-0472">Membrane</keyword>
<dbReference type="InterPro" id="IPR006260">
    <property type="entry name" value="TonB/TolA_C"/>
</dbReference>
<evidence type="ECO:0000256" key="7">
    <source>
        <dbReference type="ARBA" id="ARBA00022927"/>
    </source>
</evidence>
<keyword evidence="3" id="KW-0813">Transport</keyword>
<proteinExistence type="inferred from homology"/>
<dbReference type="PANTHER" id="PTHR33446">
    <property type="entry name" value="PROTEIN TONB-RELATED"/>
    <property type="match status" value="1"/>
</dbReference>
<keyword evidence="8" id="KW-1133">Transmembrane helix</keyword>
<keyword evidence="5" id="KW-0997">Cell inner membrane</keyword>
<dbReference type="PROSITE" id="PS52015">
    <property type="entry name" value="TONB_CTD"/>
    <property type="match status" value="1"/>
</dbReference>
<keyword evidence="7" id="KW-0653">Protein transport</keyword>
<dbReference type="EMBL" id="CP046401">
    <property type="protein sequence ID" value="QGY47105.1"/>
    <property type="molecule type" value="Genomic_DNA"/>
</dbReference>
<evidence type="ECO:0000313" key="12">
    <source>
        <dbReference type="Proteomes" id="UP000428260"/>
    </source>
</evidence>
<evidence type="ECO:0000256" key="5">
    <source>
        <dbReference type="ARBA" id="ARBA00022519"/>
    </source>
</evidence>
<evidence type="ECO:0000313" key="11">
    <source>
        <dbReference type="EMBL" id="QGY47105.1"/>
    </source>
</evidence>
<organism evidence="11 12">
    <name type="scientific">Maribellus comscasis</name>
    <dbReference type="NCBI Taxonomy" id="2681766"/>
    <lineage>
        <taxon>Bacteria</taxon>
        <taxon>Pseudomonadati</taxon>
        <taxon>Bacteroidota</taxon>
        <taxon>Bacteroidia</taxon>
        <taxon>Marinilabiliales</taxon>
        <taxon>Prolixibacteraceae</taxon>
        <taxon>Maribellus</taxon>
    </lineage>
</organism>
<gene>
    <name evidence="11" type="ORF">GM418_26615</name>
</gene>
<keyword evidence="6" id="KW-0812">Transmembrane</keyword>
<dbReference type="Gene3D" id="3.30.1150.10">
    <property type="match status" value="1"/>
</dbReference>
<dbReference type="Proteomes" id="UP000428260">
    <property type="component" value="Chromosome"/>
</dbReference>
<dbReference type="GO" id="GO:0015031">
    <property type="term" value="P:protein transport"/>
    <property type="evidence" value="ECO:0007669"/>
    <property type="project" value="UniProtKB-KW"/>
</dbReference>
<evidence type="ECO:0000259" key="10">
    <source>
        <dbReference type="PROSITE" id="PS52015"/>
    </source>
</evidence>
<accession>A0A6I6JVC9</accession>
<comment type="subcellular location">
    <subcellularLocation>
        <location evidence="1">Cell inner membrane</location>
        <topology evidence="1">Single-pass membrane protein</topology>
        <orientation evidence="1">Periplasmic side</orientation>
    </subcellularLocation>
</comment>
<dbReference type="GO" id="GO:0055085">
    <property type="term" value="P:transmembrane transport"/>
    <property type="evidence" value="ECO:0007669"/>
    <property type="project" value="InterPro"/>
</dbReference>
<dbReference type="Pfam" id="PF03544">
    <property type="entry name" value="TonB_C"/>
    <property type="match status" value="1"/>
</dbReference>
<dbReference type="GO" id="GO:0098797">
    <property type="term" value="C:plasma membrane protein complex"/>
    <property type="evidence" value="ECO:0007669"/>
    <property type="project" value="TreeGrafter"/>
</dbReference>
<comment type="similarity">
    <text evidence="2">Belongs to the TonB family.</text>
</comment>
<sequence length="147" mass="16908">MWLNALFVKKTEKKFIKLPEYPGGKEALQKYIKENLVYPKEAAANRVEGIVYLVAEINDNGDVEGIQIQKGPGYGCDEEAARLIKNIRFGGVKNRGIRLKTKKRFKIDFKLPPENNIHYKITSKKTKDNIKSKSKTKNYSYSIQIKK</sequence>
<dbReference type="KEGG" id="mcos:GM418_26615"/>
<keyword evidence="12" id="KW-1185">Reference proteome</keyword>
<evidence type="ECO:0000256" key="4">
    <source>
        <dbReference type="ARBA" id="ARBA00022475"/>
    </source>
</evidence>
<feature type="domain" description="TonB C-terminal" evidence="10">
    <location>
        <begin position="23"/>
        <end position="118"/>
    </location>
</feature>
<dbReference type="GO" id="GO:0031992">
    <property type="term" value="F:energy transducer activity"/>
    <property type="evidence" value="ECO:0007669"/>
    <property type="project" value="TreeGrafter"/>
</dbReference>
<evidence type="ECO:0000256" key="8">
    <source>
        <dbReference type="ARBA" id="ARBA00022989"/>
    </source>
</evidence>
<dbReference type="PANTHER" id="PTHR33446:SF2">
    <property type="entry name" value="PROTEIN TONB"/>
    <property type="match status" value="1"/>
</dbReference>
<evidence type="ECO:0000256" key="9">
    <source>
        <dbReference type="ARBA" id="ARBA00023136"/>
    </source>
</evidence>
<protein>
    <submittedName>
        <fullName evidence="11">TonB family protein</fullName>
    </submittedName>
</protein>
<evidence type="ECO:0000256" key="3">
    <source>
        <dbReference type="ARBA" id="ARBA00022448"/>
    </source>
</evidence>
<name>A0A6I6JVC9_9BACT</name>
<reference evidence="11 12" key="1">
    <citation type="submission" date="2019-11" db="EMBL/GenBank/DDBJ databases">
        <authorList>
            <person name="Zheng R.K."/>
            <person name="Sun C.M."/>
        </authorList>
    </citation>
    <scope>NUCLEOTIDE SEQUENCE [LARGE SCALE GENOMIC DNA]</scope>
    <source>
        <strain evidence="11 12">WC007</strain>
    </source>
</reference>
<keyword evidence="4" id="KW-1003">Cell membrane</keyword>
<dbReference type="SUPFAM" id="SSF74653">
    <property type="entry name" value="TolA/TonB C-terminal domain"/>
    <property type="match status" value="1"/>
</dbReference>
<evidence type="ECO:0000256" key="2">
    <source>
        <dbReference type="ARBA" id="ARBA00006555"/>
    </source>
</evidence>
<dbReference type="AlphaFoldDB" id="A0A6I6JVC9"/>
<dbReference type="InterPro" id="IPR051045">
    <property type="entry name" value="TonB-dependent_transducer"/>
</dbReference>
<dbReference type="InterPro" id="IPR037682">
    <property type="entry name" value="TonB_C"/>
</dbReference>
<evidence type="ECO:0000256" key="1">
    <source>
        <dbReference type="ARBA" id="ARBA00004383"/>
    </source>
</evidence>
<evidence type="ECO:0000256" key="6">
    <source>
        <dbReference type="ARBA" id="ARBA00022692"/>
    </source>
</evidence>
<dbReference type="NCBIfam" id="TIGR01352">
    <property type="entry name" value="tonB_Cterm"/>
    <property type="match status" value="1"/>
</dbReference>